<evidence type="ECO:0000256" key="5">
    <source>
        <dbReference type="ARBA" id="ARBA00022691"/>
    </source>
</evidence>
<dbReference type="EC" id="2.1.1.163" evidence="6"/>
<proteinExistence type="inferred from homology"/>
<comment type="pathway">
    <text evidence="6">Cofactor biosynthesis; ubiquinone biosynthesis.</text>
</comment>
<protein>
    <recommendedName>
        <fullName evidence="6">Ubiquinone/menaquinone biosynthesis C-methyltransferase UbiE</fullName>
        <ecNumber evidence="6">2.1.1.163</ecNumber>
        <ecNumber evidence="6">2.1.1.201</ecNumber>
    </recommendedName>
    <alternativeName>
        <fullName evidence="6">2-methoxy-6-polyprenyl-1,4-benzoquinol methylase</fullName>
    </alternativeName>
    <alternativeName>
        <fullName evidence="6">Demethylmenaquinone methyltransferase</fullName>
    </alternativeName>
</protein>
<name>A0A437M888_9SPHN</name>
<dbReference type="PROSITE" id="PS01183">
    <property type="entry name" value="UBIE_1"/>
    <property type="match status" value="1"/>
</dbReference>
<dbReference type="PANTHER" id="PTHR43591">
    <property type="entry name" value="METHYLTRANSFERASE"/>
    <property type="match status" value="1"/>
</dbReference>
<dbReference type="GO" id="GO:0043770">
    <property type="term" value="F:demethylmenaquinone methyltransferase activity"/>
    <property type="evidence" value="ECO:0007669"/>
    <property type="project" value="UniProtKB-UniRule"/>
</dbReference>
<dbReference type="UniPathway" id="UPA00232"/>
<dbReference type="EC" id="2.1.1.201" evidence="6"/>
<comment type="function">
    <text evidence="6">Methyltransferase required for the conversion of demethylmenaquinol (DMKH2) to menaquinol (MKH2) and the conversion of 2-polyprenyl-6-methoxy-1,4-benzoquinol (DDMQH2) to 2-polyprenyl-3-methyl-6-methoxy-1,4-benzoquinol (DMQH2).</text>
</comment>
<dbReference type="UniPathway" id="UPA00079">
    <property type="reaction ID" value="UER00169"/>
</dbReference>
<dbReference type="PROSITE" id="PS51608">
    <property type="entry name" value="SAM_MT_UBIE"/>
    <property type="match status" value="1"/>
</dbReference>
<dbReference type="SUPFAM" id="SSF53335">
    <property type="entry name" value="S-adenosyl-L-methionine-dependent methyltransferases"/>
    <property type="match status" value="1"/>
</dbReference>
<keyword evidence="3 6" id="KW-0808">Transferase</keyword>
<dbReference type="GO" id="GO:0009060">
    <property type="term" value="P:aerobic respiration"/>
    <property type="evidence" value="ECO:0007669"/>
    <property type="project" value="UniProtKB-UniRule"/>
</dbReference>
<comment type="catalytic activity">
    <reaction evidence="6">
        <text>a 2-demethylmenaquinol + S-adenosyl-L-methionine = a menaquinol + S-adenosyl-L-homocysteine + H(+)</text>
        <dbReference type="Rhea" id="RHEA:42640"/>
        <dbReference type="Rhea" id="RHEA-COMP:9539"/>
        <dbReference type="Rhea" id="RHEA-COMP:9563"/>
        <dbReference type="ChEBI" id="CHEBI:15378"/>
        <dbReference type="ChEBI" id="CHEBI:18151"/>
        <dbReference type="ChEBI" id="CHEBI:55437"/>
        <dbReference type="ChEBI" id="CHEBI:57856"/>
        <dbReference type="ChEBI" id="CHEBI:59789"/>
        <dbReference type="EC" id="2.1.1.163"/>
    </reaction>
</comment>
<evidence type="ECO:0000256" key="3">
    <source>
        <dbReference type="ARBA" id="ARBA00022679"/>
    </source>
</evidence>
<dbReference type="AlphaFoldDB" id="A0A437M888"/>
<dbReference type="Pfam" id="PF01209">
    <property type="entry name" value="Ubie_methyltran"/>
    <property type="match status" value="1"/>
</dbReference>
<accession>A0A437M888</accession>
<dbReference type="Gene3D" id="3.40.50.150">
    <property type="entry name" value="Vaccinia Virus protein VP39"/>
    <property type="match status" value="1"/>
</dbReference>
<dbReference type="GO" id="GO:0032259">
    <property type="term" value="P:methylation"/>
    <property type="evidence" value="ECO:0007669"/>
    <property type="project" value="UniProtKB-KW"/>
</dbReference>
<dbReference type="InterPro" id="IPR023576">
    <property type="entry name" value="UbiE/COQ5_MeTrFase_CS"/>
</dbReference>
<keyword evidence="4 6" id="KW-0831">Ubiquinone biosynthesis</keyword>
<dbReference type="CDD" id="cd02440">
    <property type="entry name" value="AdoMet_MTases"/>
    <property type="match status" value="1"/>
</dbReference>
<comment type="pathway">
    <text evidence="6">Quinol/quinone metabolism; menaquinone biosynthesis; menaquinol from 1,4-dihydroxy-2-naphthoate: step 2/2.</text>
</comment>
<evidence type="ECO:0000313" key="8">
    <source>
        <dbReference type="Proteomes" id="UP000282971"/>
    </source>
</evidence>
<organism evidence="7 8">
    <name type="scientific">Sphingomonas crocodyli</name>
    <dbReference type="NCBI Taxonomy" id="1979270"/>
    <lineage>
        <taxon>Bacteria</taxon>
        <taxon>Pseudomonadati</taxon>
        <taxon>Pseudomonadota</taxon>
        <taxon>Alphaproteobacteria</taxon>
        <taxon>Sphingomonadales</taxon>
        <taxon>Sphingomonadaceae</taxon>
        <taxon>Sphingomonas</taxon>
    </lineage>
</organism>
<comment type="caution">
    <text evidence="7">The sequence shown here is derived from an EMBL/GenBank/DDBJ whole genome shotgun (WGS) entry which is preliminary data.</text>
</comment>
<feature type="binding site" evidence="6">
    <location>
        <begin position="115"/>
        <end position="116"/>
    </location>
    <ligand>
        <name>S-adenosyl-L-methionine</name>
        <dbReference type="ChEBI" id="CHEBI:59789"/>
    </ligand>
</feature>
<evidence type="ECO:0000256" key="1">
    <source>
        <dbReference type="ARBA" id="ARBA00022428"/>
    </source>
</evidence>
<evidence type="ECO:0000256" key="4">
    <source>
        <dbReference type="ARBA" id="ARBA00022688"/>
    </source>
</evidence>
<evidence type="ECO:0000313" key="7">
    <source>
        <dbReference type="EMBL" id="RVT93930.1"/>
    </source>
</evidence>
<gene>
    <name evidence="6" type="primary">ubiE</name>
    <name evidence="7" type="ORF">EOD43_08730</name>
</gene>
<keyword evidence="1 6" id="KW-0474">Menaquinone biosynthesis</keyword>
<reference evidence="7 8" key="1">
    <citation type="submission" date="2019-01" db="EMBL/GenBank/DDBJ databases">
        <authorList>
            <person name="Chen W.-M."/>
        </authorList>
    </citation>
    <scope>NUCLEOTIDE SEQUENCE [LARGE SCALE GENOMIC DNA]</scope>
    <source>
        <strain evidence="7 8">CCP-7</strain>
    </source>
</reference>
<keyword evidence="8" id="KW-1185">Reference proteome</keyword>
<evidence type="ECO:0000256" key="6">
    <source>
        <dbReference type="HAMAP-Rule" id="MF_01813"/>
    </source>
</evidence>
<feature type="binding site" evidence="6">
    <location>
        <position position="88"/>
    </location>
    <ligand>
        <name>S-adenosyl-L-methionine</name>
        <dbReference type="ChEBI" id="CHEBI:59789"/>
    </ligand>
</feature>
<dbReference type="GO" id="GO:0009234">
    <property type="term" value="P:menaquinone biosynthetic process"/>
    <property type="evidence" value="ECO:0007669"/>
    <property type="project" value="UniProtKB-UniRule"/>
</dbReference>
<dbReference type="InterPro" id="IPR004033">
    <property type="entry name" value="UbiE/COQ5_MeTrFase"/>
</dbReference>
<dbReference type="PROSITE" id="PS01184">
    <property type="entry name" value="UBIE_2"/>
    <property type="match status" value="1"/>
</dbReference>
<comment type="caution">
    <text evidence="6">Lacks conserved residue(s) required for the propagation of feature annotation.</text>
</comment>
<dbReference type="InterPro" id="IPR029063">
    <property type="entry name" value="SAM-dependent_MTases_sf"/>
</dbReference>
<comment type="similarity">
    <text evidence="6">Belongs to the class I-like SAM-binding methyltransferase superfamily. MenG/UbiE family.</text>
</comment>
<dbReference type="GO" id="GO:0008425">
    <property type="term" value="F:2-methoxy-6-polyprenyl-1,4-benzoquinol methyltransferase activity"/>
    <property type="evidence" value="ECO:0007669"/>
    <property type="project" value="UniProtKB-UniRule"/>
</dbReference>
<dbReference type="HAMAP" id="MF_01813">
    <property type="entry name" value="MenG_UbiE_methyltr"/>
    <property type="match status" value="1"/>
</dbReference>
<evidence type="ECO:0000256" key="2">
    <source>
        <dbReference type="ARBA" id="ARBA00022603"/>
    </source>
</evidence>
<sequence length="243" mass="27223">MSETVSFGYTDIAPAEKTEKVGEVFRSVARRYDIMNDAMSAGMHRLWKDRFVRRVKPREGETILDMAGGTGDIAFRLAKSGAQVTVSDINAAMLEVGMERAQKKGIEGLIWSEQNAETLSFDDKSFDAYTIAFGIRNVTYRAKALAEAHRVLKRGGRFFCLEFSTTLWPGFKEVYDAYSHKLVPKVGKALAGDEESYRYLIESIRRFPPMDEFRAEIAAAGFVQTKVEPMLGGLVAIHSGWKI</sequence>
<dbReference type="NCBIfam" id="TIGR01934">
    <property type="entry name" value="MenG_MenH_UbiE"/>
    <property type="match status" value="1"/>
</dbReference>
<keyword evidence="5 6" id="KW-0949">S-adenosyl-L-methionine</keyword>
<dbReference type="EMBL" id="SACN01000001">
    <property type="protein sequence ID" value="RVT93930.1"/>
    <property type="molecule type" value="Genomic_DNA"/>
</dbReference>
<dbReference type="Proteomes" id="UP000282971">
    <property type="component" value="Unassembled WGS sequence"/>
</dbReference>
<dbReference type="PANTHER" id="PTHR43591:SF24">
    <property type="entry name" value="2-METHOXY-6-POLYPRENYL-1,4-BENZOQUINOL METHYLASE, MITOCHONDRIAL"/>
    <property type="match status" value="1"/>
</dbReference>
<dbReference type="OrthoDB" id="9808140at2"/>
<feature type="binding site" evidence="6">
    <location>
        <position position="70"/>
    </location>
    <ligand>
        <name>S-adenosyl-L-methionine</name>
        <dbReference type="ChEBI" id="CHEBI:59789"/>
    </ligand>
</feature>
<comment type="catalytic activity">
    <reaction evidence="6">
        <text>a 2-methoxy-6-(all-trans-polyprenyl)benzene-1,4-diol + S-adenosyl-L-methionine = a 5-methoxy-2-methyl-3-(all-trans-polyprenyl)benzene-1,4-diol + S-adenosyl-L-homocysteine + H(+)</text>
        <dbReference type="Rhea" id="RHEA:28286"/>
        <dbReference type="Rhea" id="RHEA-COMP:10858"/>
        <dbReference type="Rhea" id="RHEA-COMP:10859"/>
        <dbReference type="ChEBI" id="CHEBI:15378"/>
        <dbReference type="ChEBI" id="CHEBI:57856"/>
        <dbReference type="ChEBI" id="CHEBI:59789"/>
        <dbReference type="ChEBI" id="CHEBI:84166"/>
        <dbReference type="ChEBI" id="CHEBI:84167"/>
        <dbReference type="EC" id="2.1.1.201"/>
    </reaction>
</comment>
<dbReference type="RefSeq" id="WP_127743043.1">
    <property type="nucleotide sequence ID" value="NZ_SACN01000001.1"/>
</dbReference>
<keyword evidence="2 6" id="KW-0489">Methyltransferase</keyword>